<dbReference type="AlphaFoldDB" id="A0A3B0W5F9"/>
<accession>A0A3B0W5F9</accession>
<dbReference type="InterPro" id="IPR009056">
    <property type="entry name" value="Cyt_c-like_dom"/>
</dbReference>
<sequence>MKKILWIASLLLLPLTMNVQAAGGYSIEMESADNNLRDQASLKRGAVLFSNYCMACHSLKYMRYNRVARDLGWTDEEVISDMAYGLSIVTENVMTRMEDGVARAVLGSDAPDLSLMARLKGDDYIYTFLRSYHQDDQGEWDNKVLKGTAMPNVLEGIERHATPEEYAEVARDITNFLAYAGEPSKLERLDLGWKVIAFLLVLLLLLYFLKKEYWRDVKH</sequence>
<evidence type="ECO:0000256" key="3">
    <source>
        <dbReference type="ARBA" id="ARBA00022692"/>
    </source>
</evidence>
<gene>
    <name evidence="10" type="ORF">MNBD_GAMMA04-1574</name>
</gene>
<evidence type="ECO:0000256" key="5">
    <source>
        <dbReference type="ARBA" id="ARBA00022989"/>
    </source>
</evidence>
<keyword evidence="4" id="KW-0479">Metal-binding</keyword>
<proteinExistence type="predicted"/>
<dbReference type="Pfam" id="PF02167">
    <property type="entry name" value="Cytochrom_C1"/>
    <property type="match status" value="1"/>
</dbReference>
<dbReference type="InterPro" id="IPR002326">
    <property type="entry name" value="Cyt_c1"/>
</dbReference>
<keyword evidence="7 8" id="KW-0472">Membrane</keyword>
<dbReference type="PROSITE" id="PS51007">
    <property type="entry name" value="CYTC"/>
    <property type="match status" value="1"/>
</dbReference>
<dbReference type="GO" id="GO:0020037">
    <property type="term" value="F:heme binding"/>
    <property type="evidence" value="ECO:0007669"/>
    <property type="project" value="InterPro"/>
</dbReference>
<dbReference type="GO" id="GO:0009055">
    <property type="term" value="F:electron transfer activity"/>
    <property type="evidence" value="ECO:0007669"/>
    <property type="project" value="InterPro"/>
</dbReference>
<keyword evidence="5 8" id="KW-1133">Transmembrane helix</keyword>
<dbReference type="Gene3D" id="1.10.760.10">
    <property type="entry name" value="Cytochrome c-like domain"/>
    <property type="match status" value="1"/>
</dbReference>
<feature type="transmembrane region" description="Helical" evidence="8">
    <location>
        <begin position="191"/>
        <end position="209"/>
    </location>
</feature>
<dbReference type="PANTHER" id="PTHR10266">
    <property type="entry name" value="CYTOCHROME C1"/>
    <property type="match status" value="1"/>
</dbReference>
<evidence type="ECO:0000256" key="2">
    <source>
        <dbReference type="ARBA" id="ARBA00022617"/>
    </source>
</evidence>
<comment type="subcellular location">
    <subcellularLocation>
        <location evidence="1">Membrane</location>
    </subcellularLocation>
</comment>
<evidence type="ECO:0000256" key="1">
    <source>
        <dbReference type="ARBA" id="ARBA00004370"/>
    </source>
</evidence>
<keyword evidence="2" id="KW-0349">Heme</keyword>
<evidence type="ECO:0000256" key="8">
    <source>
        <dbReference type="SAM" id="Phobius"/>
    </source>
</evidence>
<dbReference type="GO" id="GO:0046872">
    <property type="term" value="F:metal ion binding"/>
    <property type="evidence" value="ECO:0007669"/>
    <property type="project" value="UniProtKB-KW"/>
</dbReference>
<reference evidence="10" key="1">
    <citation type="submission" date="2018-06" db="EMBL/GenBank/DDBJ databases">
        <authorList>
            <person name="Zhirakovskaya E."/>
        </authorList>
    </citation>
    <scope>NUCLEOTIDE SEQUENCE</scope>
</reference>
<organism evidence="10">
    <name type="scientific">hydrothermal vent metagenome</name>
    <dbReference type="NCBI Taxonomy" id="652676"/>
    <lineage>
        <taxon>unclassified sequences</taxon>
        <taxon>metagenomes</taxon>
        <taxon>ecological metagenomes</taxon>
    </lineage>
</organism>
<evidence type="ECO:0000259" key="9">
    <source>
        <dbReference type="PROSITE" id="PS51007"/>
    </source>
</evidence>
<dbReference type="SUPFAM" id="SSF46626">
    <property type="entry name" value="Cytochrome c"/>
    <property type="match status" value="1"/>
</dbReference>
<dbReference type="InterPro" id="IPR036909">
    <property type="entry name" value="Cyt_c-like_dom_sf"/>
</dbReference>
<protein>
    <submittedName>
        <fullName evidence="10">Ubiquinol-cytochrome C reductase, cytochrome C1 subunit</fullName>
    </submittedName>
</protein>
<evidence type="ECO:0000256" key="6">
    <source>
        <dbReference type="ARBA" id="ARBA00023004"/>
    </source>
</evidence>
<dbReference type="EMBL" id="UOFB01000143">
    <property type="protein sequence ID" value="VAW46472.1"/>
    <property type="molecule type" value="Genomic_DNA"/>
</dbReference>
<dbReference type="PRINTS" id="PR00603">
    <property type="entry name" value="CYTOCHROMEC1"/>
</dbReference>
<dbReference type="PANTHER" id="PTHR10266:SF3">
    <property type="entry name" value="CYTOCHROME C1, HEME PROTEIN, MITOCHONDRIAL"/>
    <property type="match status" value="1"/>
</dbReference>
<keyword evidence="6" id="KW-0408">Iron</keyword>
<name>A0A3B0W5F9_9ZZZZ</name>
<feature type="domain" description="Cytochrome c" evidence="9">
    <location>
        <begin position="40"/>
        <end position="177"/>
    </location>
</feature>
<evidence type="ECO:0000256" key="4">
    <source>
        <dbReference type="ARBA" id="ARBA00022723"/>
    </source>
</evidence>
<keyword evidence="3 8" id="KW-0812">Transmembrane</keyword>
<evidence type="ECO:0000256" key="7">
    <source>
        <dbReference type="ARBA" id="ARBA00023136"/>
    </source>
</evidence>
<dbReference type="Gene3D" id="1.20.5.100">
    <property type="entry name" value="Cytochrome c1, transmembrane anchor, C-terminal"/>
    <property type="match status" value="1"/>
</dbReference>
<evidence type="ECO:0000313" key="10">
    <source>
        <dbReference type="EMBL" id="VAW46472.1"/>
    </source>
</evidence>
<dbReference type="GO" id="GO:0016020">
    <property type="term" value="C:membrane"/>
    <property type="evidence" value="ECO:0007669"/>
    <property type="project" value="UniProtKB-SubCell"/>
</dbReference>